<comment type="similarity">
    <text evidence="4 19">Belongs to the CobS family.</text>
</comment>
<evidence type="ECO:0000313" key="21">
    <source>
        <dbReference type="Proteomes" id="UP000625804"/>
    </source>
</evidence>
<keyword evidence="8 19" id="KW-0169">Cobalamin biosynthesis</keyword>
<dbReference type="GO" id="GO:0051073">
    <property type="term" value="F:adenosylcobinamide-GDP ribazoletransferase activity"/>
    <property type="evidence" value="ECO:0007669"/>
    <property type="project" value="UniProtKB-UniRule"/>
</dbReference>
<comment type="catalytic activity">
    <reaction evidence="17 19">
        <text>alpha-ribazole + adenosylcob(III)inamide-GDP = adenosylcob(III)alamin + GMP + H(+)</text>
        <dbReference type="Rhea" id="RHEA:16049"/>
        <dbReference type="ChEBI" id="CHEBI:10329"/>
        <dbReference type="ChEBI" id="CHEBI:15378"/>
        <dbReference type="ChEBI" id="CHEBI:18408"/>
        <dbReference type="ChEBI" id="CHEBI:58115"/>
        <dbReference type="ChEBI" id="CHEBI:60487"/>
        <dbReference type="EC" id="2.7.8.26"/>
    </reaction>
</comment>
<dbReference type="HAMAP" id="MF_00719">
    <property type="entry name" value="CobS"/>
    <property type="match status" value="1"/>
</dbReference>
<dbReference type="AlphaFoldDB" id="A0A8J8KA64"/>
<evidence type="ECO:0000256" key="11">
    <source>
        <dbReference type="ARBA" id="ARBA00022842"/>
    </source>
</evidence>
<comment type="cofactor">
    <cofactor evidence="1 19">
        <name>Mg(2+)</name>
        <dbReference type="ChEBI" id="CHEBI:18420"/>
    </cofactor>
</comment>
<dbReference type="PANTHER" id="PTHR34148:SF1">
    <property type="entry name" value="ADENOSYLCOBINAMIDE-GDP RIBAZOLETRANSFERASE"/>
    <property type="match status" value="1"/>
</dbReference>
<dbReference type="InterPro" id="IPR003805">
    <property type="entry name" value="CobS"/>
</dbReference>
<feature type="transmembrane region" description="Helical" evidence="19">
    <location>
        <begin position="63"/>
        <end position="84"/>
    </location>
</feature>
<dbReference type="UniPathway" id="UPA00148">
    <property type="reaction ID" value="UER00238"/>
</dbReference>
<keyword evidence="9 19" id="KW-0808">Transferase</keyword>
<keyword evidence="13 19" id="KW-0472">Membrane</keyword>
<feature type="transmembrane region" description="Helical" evidence="19">
    <location>
        <begin position="112"/>
        <end position="131"/>
    </location>
</feature>
<dbReference type="EMBL" id="JABTTE010000001">
    <property type="protein sequence ID" value="NSL50484.1"/>
    <property type="molecule type" value="Genomic_DNA"/>
</dbReference>
<evidence type="ECO:0000256" key="8">
    <source>
        <dbReference type="ARBA" id="ARBA00022573"/>
    </source>
</evidence>
<evidence type="ECO:0000313" key="20">
    <source>
        <dbReference type="EMBL" id="NSL50484.1"/>
    </source>
</evidence>
<reference evidence="20" key="1">
    <citation type="submission" date="2020-06" db="EMBL/GenBank/DDBJ databases">
        <title>A novel thermopfilic bacterium from Erzurum, Turkey.</title>
        <authorList>
            <person name="Adiguzel A."/>
            <person name="Ay H."/>
            <person name="Baltaci M.O."/>
        </authorList>
    </citation>
    <scope>NUCLEOTIDE SEQUENCE</scope>
    <source>
        <strain evidence="20">P2</strain>
    </source>
</reference>
<comment type="subcellular location">
    <subcellularLocation>
        <location evidence="2 19">Cell membrane</location>
        <topology evidence="2 19">Multi-pass membrane protein</topology>
    </subcellularLocation>
</comment>
<evidence type="ECO:0000256" key="18">
    <source>
        <dbReference type="ARBA" id="ARBA00049504"/>
    </source>
</evidence>
<evidence type="ECO:0000256" key="5">
    <source>
        <dbReference type="ARBA" id="ARBA00013200"/>
    </source>
</evidence>
<evidence type="ECO:0000256" key="4">
    <source>
        <dbReference type="ARBA" id="ARBA00010561"/>
    </source>
</evidence>
<keyword evidence="10 19" id="KW-0812">Transmembrane</keyword>
<feature type="transmembrane region" description="Helical" evidence="19">
    <location>
        <begin position="143"/>
        <end position="164"/>
    </location>
</feature>
<dbReference type="GO" id="GO:0008818">
    <property type="term" value="F:cobalamin 5'-phosphate synthase activity"/>
    <property type="evidence" value="ECO:0007669"/>
    <property type="project" value="UniProtKB-UniRule"/>
</dbReference>
<evidence type="ECO:0000256" key="9">
    <source>
        <dbReference type="ARBA" id="ARBA00022679"/>
    </source>
</evidence>
<protein>
    <recommendedName>
        <fullName evidence="6 19">Adenosylcobinamide-GDP ribazoletransferase</fullName>
        <ecNumber evidence="5 19">2.7.8.26</ecNumber>
    </recommendedName>
    <alternativeName>
        <fullName evidence="16 19">Cobalamin synthase</fullName>
    </alternativeName>
    <alternativeName>
        <fullName evidence="15 19">Cobalamin-5'-phosphate synthase</fullName>
    </alternativeName>
</protein>
<organism evidence="20 21">
    <name type="scientific">Calidifontibacillus erzurumensis</name>
    <dbReference type="NCBI Taxonomy" id="2741433"/>
    <lineage>
        <taxon>Bacteria</taxon>
        <taxon>Bacillati</taxon>
        <taxon>Bacillota</taxon>
        <taxon>Bacilli</taxon>
        <taxon>Bacillales</taxon>
        <taxon>Bacillaceae</taxon>
        <taxon>Calidifontibacillus/Schinkia group</taxon>
        <taxon>Calidifontibacillus</taxon>
    </lineage>
</organism>
<dbReference type="RefSeq" id="WP_173729663.1">
    <property type="nucleotide sequence ID" value="NZ_JABTTE010000001.1"/>
</dbReference>
<dbReference type="Pfam" id="PF02654">
    <property type="entry name" value="CobS"/>
    <property type="match status" value="1"/>
</dbReference>
<evidence type="ECO:0000256" key="7">
    <source>
        <dbReference type="ARBA" id="ARBA00022475"/>
    </source>
</evidence>
<keyword evidence="7 19" id="KW-1003">Cell membrane</keyword>
<gene>
    <name evidence="19 20" type="primary">cobS</name>
    <name evidence="20" type="ORF">HR057_01755</name>
</gene>
<evidence type="ECO:0000256" key="15">
    <source>
        <dbReference type="ARBA" id="ARBA00032605"/>
    </source>
</evidence>
<evidence type="ECO:0000256" key="6">
    <source>
        <dbReference type="ARBA" id="ARBA00015850"/>
    </source>
</evidence>
<keyword evidence="12 19" id="KW-1133">Transmembrane helix</keyword>
<comment type="function">
    <text evidence="14 19">Joins adenosylcobinamide-GDP and alpha-ribazole to generate adenosylcobalamin (Ado-cobalamin). Also synthesizes adenosylcobalamin 5'-phosphate from adenosylcobinamide-GDP and alpha-ribazole 5'-phosphate.</text>
</comment>
<proteinExistence type="inferred from homology"/>
<dbReference type="GO" id="GO:0005886">
    <property type="term" value="C:plasma membrane"/>
    <property type="evidence" value="ECO:0007669"/>
    <property type="project" value="UniProtKB-SubCell"/>
</dbReference>
<evidence type="ECO:0000256" key="14">
    <source>
        <dbReference type="ARBA" id="ARBA00025228"/>
    </source>
</evidence>
<keyword evidence="11 19" id="KW-0460">Magnesium</keyword>
<comment type="caution">
    <text evidence="20">The sequence shown here is derived from an EMBL/GenBank/DDBJ whole genome shotgun (WGS) entry which is preliminary data.</text>
</comment>
<keyword evidence="21" id="KW-1185">Reference proteome</keyword>
<comment type="pathway">
    <text evidence="3 19">Cofactor biosynthesis; adenosylcobalamin biosynthesis; adenosylcobalamin from cob(II)yrinate a,c-diamide: step 7/7.</text>
</comment>
<evidence type="ECO:0000256" key="13">
    <source>
        <dbReference type="ARBA" id="ARBA00023136"/>
    </source>
</evidence>
<evidence type="ECO:0000256" key="3">
    <source>
        <dbReference type="ARBA" id="ARBA00004663"/>
    </source>
</evidence>
<evidence type="ECO:0000256" key="12">
    <source>
        <dbReference type="ARBA" id="ARBA00022989"/>
    </source>
</evidence>
<evidence type="ECO:0000256" key="19">
    <source>
        <dbReference type="HAMAP-Rule" id="MF_00719"/>
    </source>
</evidence>
<accession>A0A8J8KA64</accession>
<evidence type="ECO:0000256" key="17">
    <source>
        <dbReference type="ARBA" id="ARBA00048623"/>
    </source>
</evidence>
<dbReference type="EC" id="2.7.8.26" evidence="5 19"/>
<evidence type="ECO:0000256" key="16">
    <source>
        <dbReference type="ARBA" id="ARBA00032853"/>
    </source>
</evidence>
<name>A0A8J8KA64_9BACI</name>
<feature type="transmembrane region" description="Helical" evidence="19">
    <location>
        <begin position="208"/>
        <end position="224"/>
    </location>
</feature>
<dbReference type="NCBIfam" id="TIGR00317">
    <property type="entry name" value="cobS"/>
    <property type="match status" value="1"/>
</dbReference>
<dbReference type="Proteomes" id="UP000625804">
    <property type="component" value="Unassembled WGS sequence"/>
</dbReference>
<dbReference type="GO" id="GO:0009236">
    <property type="term" value="P:cobalamin biosynthetic process"/>
    <property type="evidence" value="ECO:0007669"/>
    <property type="project" value="UniProtKB-UniRule"/>
</dbReference>
<dbReference type="PANTHER" id="PTHR34148">
    <property type="entry name" value="ADENOSYLCOBINAMIDE-GDP RIBAZOLETRANSFERASE"/>
    <property type="match status" value="1"/>
</dbReference>
<feature type="transmembrane region" description="Helical" evidence="19">
    <location>
        <begin position="185"/>
        <end position="202"/>
    </location>
</feature>
<evidence type="ECO:0000256" key="10">
    <source>
        <dbReference type="ARBA" id="ARBA00022692"/>
    </source>
</evidence>
<comment type="catalytic activity">
    <reaction evidence="18 19">
        <text>alpha-ribazole 5'-phosphate + adenosylcob(III)inamide-GDP = adenosylcob(III)alamin 5'-phosphate + GMP + H(+)</text>
        <dbReference type="Rhea" id="RHEA:23560"/>
        <dbReference type="ChEBI" id="CHEBI:15378"/>
        <dbReference type="ChEBI" id="CHEBI:57918"/>
        <dbReference type="ChEBI" id="CHEBI:58115"/>
        <dbReference type="ChEBI" id="CHEBI:60487"/>
        <dbReference type="ChEBI" id="CHEBI:60493"/>
        <dbReference type="EC" id="2.7.8.26"/>
    </reaction>
</comment>
<feature type="transmembrane region" description="Helical" evidence="19">
    <location>
        <begin position="37"/>
        <end position="57"/>
    </location>
</feature>
<evidence type="ECO:0000256" key="2">
    <source>
        <dbReference type="ARBA" id="ARBA00004651"/>
    </source>
</evidence>
<sequence>MKKIIDGLLIALQFLTTIPFHSQIEWDKDCAKWSVRFFPLVGLIGGILIAAQLILLLEYTHVSTVIIAFWILFFGVLYTGGLHLDGWMDMSDAIFSYRDQERKLEIMSDSRVGAFGVISLLFLLGFRFLFIYEIIEFSSLHQLLLIILIPFLAKAALTALLIEGKFAKSTGMAAAYKDVISKKDLRYVVGFIVLVSGVMIMVDFSLTTPIMILIIASIFLYWFLKSIIYKEFGGITGDTLGALAEGEETFLWLVLWLLHYFAMV</sequence>
<evidence type="ECO:0000256" key="1">
    <source>
        <dbReference type="ARBA" id="ARBA00001946"/>
    </source>
</evidence>